<dbReference type="OrthoDB" id="333076at2"/>
<gene>
    <name evidence="1" type="ORF">C7Y72_07620</name>
</gene>
<dbReference type="RefSeq" id="WP_107568170.1">
    <property type="nucleotide sequence ID" value="NZ_PYYB01000001.1"/>
</dbReference>
<evidence type="ECO:0000313" key="2">
    <source>
        <dbReference type="Proteomes" id="UP000240739"/>
    </source>
</evidence>
<reference evidence="1 2" key="1">
    <citation type="submission" date="2018-03" db="EMBL/GenBank/DDBJ databases">
        <title>Aquarubrobacter algicola gen. nov., sp. nov., a novel actinobacterium isolated from shallow eutrophic lake during the end of cyanobacterial harmful algal blooms.</title>
        <authorList>
            <person name="Chun S.J."/>
        </authorList>
    </citation>
    <scope>NUCLEOTIDE SEQUENCE [LARGE SCALE GENOMIC DNA]</scope>
    <source>
        <strain evidence="1 2">Seoho-28</strain>
    </source>
</reference>
<name>A0A2T4UJX9_9ACTN</name>
<evidence type="ECO:0000313" key="1">
    <source>
        <dbReference type="EMBL" id="PTL59525.1"/>
    </source>
</evidence>
<sequence>MLTAADEWHVHQTPEPLASSGTDRNFYDRSYFGAFRAEDGLIVAAAFGMYPNLNIADAHLTVVRDGVQHCLHASKTLHSDRATLAVGPVSIEVVQPLQELRLVVDDGTLAADLRFRGRHFPIEEPRFIHRFGPRAFMDYTRMSQAADVTGTVTVDGETLALDGVDGLRDRSWGIRPVGLPDPTPLMPPRDPQFFWLWTPVHLPDRTLFFHVNADAEGRAWNTRAVLVPHGATPEDHVHAHGRMTLELHPGTRWVSGAQLEVQADDGTDLRLTYTPRAHLEMQGLGYRHPTWTHGTPHGEFELGHERIALDHEEHGALHRWHRQLLCDVVVDGRQDAASGVLEHLVIGPYRPLGLT</sequence>
<dbReference type="SUPFAM" id="SSF159245">
    <property type="entry name" value="AttH-like"/>
    <property type="match status" value="1"/>
</dbReference>
<dbReference type="Proteomes" id="UP000240739">
    <property type="component" value="Unassembled WGS sequence"/>
</dbReference>
<keyword evidence="2" id="KW-1185">Reference proteome</keyword>
<organism evidence="1 2">
    <name type="scientific">Paraconexibacter algicola</name>
    <dbReference type="NCBI Taxonomy" id="2133960"/>
    <lineage>
        <taxon>Bacteria</taxon>
        <taxon>Bacillati</taxon>
        <taxon>Actinomycetota</taxon>
        <taxon>Thermoleophilia</taxon>
        <taxon>Solirubrobacterales</taxon>
        <taxon>Paraconexibacteraceae</taxon>
        <taxon>Paraconexibacter</taxon>
    </lineage>
</organism>
<accession>A0A2T4UJX9</accession>
<protein>
    <submittedName>
        <fullName evidence="1">Uncharacterized protein</fullName>
    </submittedName>
</protein>
<dbReference type="EMBL" id="PYYB01000001">
    <property type="protein sequence ID" value="PTL59525.1"/>
    <property type="molecule type" value="Genomic_DNA"/>
</dbReference>
<dbReference type="AlphaFoldDB" id="A0A2T4UJX9"/>
<comment type="caution">
    <text evidence="1">The sequence shown here is derived from an EMBL/GenBank/DDBJ whole genome shotgun (WGS) entry which is preliminary data.</text>
</comment>
<proteinExistence type="predicted"/>